<evidence type="ECO:0000313" key="3">
    <source>
        <dbReference type="Proteomes" id="UP001596395"/>
    </source>
</evidence>
<gene>
    <name evidence="2" type="ORF">ACFQGB_06175</name>
</gene>
<proteinExistence type="predicted"/>
<comment type="caution">
    <text evidence="2">The sequence shown here is derived from an EMBL/GenBank/DDBJ whole genome shotgun (WGS) entry which is preliminary data.</text>
</comment>
<evidence type="ECO:0000313" key="2">
    <source>
        <dbReference type="EMBL" id="MFC6952444.1"/>
    </source>
</evidence>
<keyword evidence="1" id="KW-0472">Membrane</keyword>
<keyword evidence="1" id="KW-0812">Transmembrane</keyword>
<dbReference type="Pfam" id="PF24282">
    <property type="entry name" value="DUF7470"/>
    <property type="match status" value="1"/>
</dbReference>
<keyword evidence="3" id="KW-1185">Reference proteome</keyword>
<feature type="transmembrane region" description="Helical" evidence="1">
    <location>
        <begin position="12"/>
        <end position="33"/>
    </location>
</feature>
<keyword evidence="1" id="KW-1133">Transmembrane helix</keyword>
<dbReference type="RefSeq" id="WP_336349421.1">
    <property type="nucleotide sequence ID" value="NZ_JAZAQL010000001.1"/>
</dbReference>
<dbReference type="AlphaFoldDB" id="A0ABD5VAH7"/>
<accession>A0ABD5VAH7</accession>
<evidence type="ECO:0000256" key="1">
    <source>
        <dbReference type="SAM" id="Phobius"/>
    </source>
</evidence>
<sequence length="72" mass="7042">MSQRSGGLGRMGKMLGVSGFLGLLCILGGIAAIASQNLIIGGGVALVLAGLGLFVRALVSGLMGMMGMGGMM</sequence>
<reference evidence="2 3" key="1">
    <citation type="journal article" date="2019" name="Int. J. Syst. Evol. Microbiol.">
        <title>The Global Catalogue of Microorganisms (GCM) 10K type strain sequencing project: providing services to taxonomists for standard genome sequencing and annotation.</title>
        <authorList>
            <consortium name="The Broad Institute Genomics Platform"/>
            <consortium name="The Broad Institute Genome Sequencing Center for Infectious Disease"/>
            <person name="Wu L."/>
            <person name="Ma J."/>
        </authorList>
    </citation>
    <scope>NUCLEOTIDE SEQUENCE [LARGE SCALE GENOMIC DNA]</scope>
    <source>
        <strain evidence="2 3">GX26</strain>
    </source>
</reference>
<dbReference type="InterPro" id="IPR055893">
    <property type="entry name" value="DUF7470"/>
</dbReference>
<dbReference type="Proteomes" id="UP001596395">
    <property type="component" value="Unassembled WGS sequence"/>
</dbReference>
<name>A0ABD5VAH7_9EURY</name>
<feature type="transmembrane region" description="Helical" evidence="1">
    <location>
        <begin position="39"/>
        <end position="59"/>
    </location>
</feature>
<organism evidence="2 3">
    <name type="scientific">Halorubellus litoreus</name>
    <dbReference type="NCBI Taxonomy" id="755308"/>
    <lineage>
        <taxon>Archaea</taxon>
        <taxon>Methanobacteriati</taxon>
        <taxon>Methanobacteriota</taxon>
        <taxon>Stenosarchaea group</taxon>
        <taxon>Halobacteria</taxon>
        <taxon>Halobacteriales</taxon>
        <taxon>Halorubellaceae</taxon>
        <taxon>Halorubellus</taxon>
    </lineage>
</organism>
<protein>
    <submittedName>
        <fullName evidence="2">Uncharacterized protein</fullName>
    </submittedName>
</protein>
<dbReference type="EMBL" id="JBHSXN010000001">
    <property type="protein sequence ID" value="MFC6952444.1"/>
    <property type="molecule type" value="Genomic_DNA"/>
</dbReference>